<evidence type="ECO:0000313" key="2">
    <source>
        <dbReference type="Proteomes" id="UP000294933"/>
    </source>
</evidence>
<reference evidence="1 2" key="1">
    <citation type="submission" date="2018-06" db="EMBL/GenBank/DDBJ databases">
        <title>A transcriptomic atlas of mushroom development highlights an independent origin of complex multicellularity.</title>
        <authorList>
            <consortium name="DOE Joint Genome Institute"/>
            <person name="Krizsan K."/>
            <person name="Almasi E."/>
            <person name="Merenyi Z."/>
            <person name="Sahu N."/>
            <person name="Viragh M."/>
            <person name="Koszo T."/>
            <person name="Mondo S."/>
            <person name="Kiss B."/>
            <person name="Balint B."/>
            <person name="Kues U."/>
            <person name="Barry K."/>
            <person name="Hegedus J.C."/>
            <person name="Henrissat B."/>
            <person name="Johnson J."/>
            <person name="Lipzen A."/>
            <person name="Ohm R."/>
            <person name="Nagy I."/>
            <person name="Pangilinan J."/>
            <person name="Yan J."/>
            <person name="Xiong Y."/>
            <person name="Grigoriev I.V."/>
            <person name="Hibbett D.S."/>
            <person name="Nagy L.G."/>
        </authorList>
    </citation>
    <scope>NUCLEOTIDE SEQUENCE [LARGE SCALE GENOMIC DNA]</scope>
    <source>
        <strain evidence="1 2">SZMC22713</strain>
    </source>
</reference>
<gene>
    <name evidence="1" type="ORF">BD410DRAFT_808474</name>
</gene>
<sequence length="238" mass="27684">MFCLPLFPASFRKLAHPRGHNAKTNPSEWKIYDEIPFPGQGALEDAFRRCQSVMDERAINSRFRKRMVNAFKRAHEDLIKTNETVNVGQFHRIKGNGFSSKRMRQTIKALAYLQLSNFQTVLALSVLLVPHDELLIEQFTLSMKMAQRMQEDAQKSFETTRKLMNSQPVRIKILDDIFQTCYLAPDEVKLFPGPNTLTLNEFEAARDDWVKELFVYHLQSRAKDDWKDVEGSDVQKRS</sequence>
<protein>
    <submittedName>
        <fullName evidence="1">Uncharacterized protein</fullName>
    </submittedName>
</protein>
<keyword evidence="2" id="KW-1185">Reference proteome</keyword>
<organism evidence="1 2">
    <name type="scientific">Rickenella mellea</name>
    <dbReference type="NCBI Taxonomy" id="50990"/>
    <lineage>
        <taxon>Eukaryota</taxon>
        <taxon>Fungi</taxon>
        <taxon>Dikarya</taxon>
        <taxon>Basidiomycota</taxon>
        <taxon>Agaricomycotina</taxon>
        <taxon>Agaricomycetes</taxon>
        <taxon>Hymenochaetales</taxon>
        <taxon>Rickenellaceae</taxon>
        <taxon>Rickenella</taxon>
    </lineage>
</organism>
<dbReference type="Proteomes" id="UP000294933">
    <property type="component" value="Unassembled WGS sequence"/>
</dbReference>
<dbReference type="VEuPathDB" id="FungiDB:BD410DRAFT_808474"/>
<accession>A0A4Y7PLW3</accession>
<dbReference type="AlphaFoldDB" id="A0A4Y7PLW3"/>
<dbReference type="EMBL" id="ML170255">
    <property type="protein sequence ID" value="TDL15981.1"/>
    <property type="molecule type" value="Genomic_DNA"/>
</dbReference>
<name>A0A4Y7PLW3_9AGAM</name>
<evidence type="ECO:0000313" key="1">
    <source>
        <dbReference type="EMBL" id="TDL15981.1"/>
    </source>
</evidence>
<proteinExistence type="predicted"/>